<organism evidence="2 3">
    <name type="scientific">Ignelater luminosus</name>
    <name type="common">Cucubano</name>
    <name type="synonym">Pyrophorus luminosus</name>
    <dbReference type="NCBI Taxonomy" id="2038154"/>
    <lineage>
        <taxon>Eukaryota</taxon>
        <taxon>Metazoa</taxon>
        <taxon>Ecdysozoa</taxon>
        <taxon>Arthropoda</taxon>
        <taxon>Hexapoda</taxon>
        <taxon>Insecta</taxon>
        <taxon>Pterygota</taxon>
        <taxon>Neoptera</taxon>
        <taxon>Endopterygota</taxon>
        <taxon>Coleoptera</taxon>
        <taxon>Polyphaga</taxon>
        <taxon>Elateriformia</taxon>
        <taxon>Elateroidea</taxon>
        <taxon>Elateridae</taxon>
        <taxon>Agrypninae</taxon>
        <taxon>Pyrophorini</taxon>
        <taxon>Ignelater</taxon>
    </lineage>
</organism>
<dbReference type="EMBL" id="VTPC01090641">
    <property type="protein sequence ID" value="KAF2882218.1"/>
    <property type="molecule type" value="Genomic_DNA"/>
</dbReference>
<proteinExistence type="predicted"/>
<evidence type="ECO:0000313" key="3">
    <source>
        <dbReference type="Proteomes" id="UP000801492"/>
    </source>
</evidence>
<sequence>MRVLDTKVLRGPGSDHHLVRMTFMVPICRKTKGRIKVNTRIKKHKRRRIKKRIPKVATRKVREATGEFSRNDSERMWGTFKNIIMEAAETALGKSRVGIKVERIRWWREQFKQVVANKKRAWKMYLENRRDEHRQATKQNRNAKRERSKIKDEEGKQRGIALGKPKTFL</sequence>
<keyword evidence="3" id="KW-1185">Reference proteome</keyword>
<dbReference type="Proteomes" id="UP000801492">
    <property type="component" value="Unassembled WGS sequence"/>
</dbReference>
<dbReference type="OrthoDB" id="418748at2759"/>
<protein>
    <submittedName>
        <fullName evidence="2">Uncharacterized protein</fullName>
    </submittedName>
</protein>
<reference evidence="2" key="1">
    <citation type="submission" date="2019-08" db="EMBL/GenBank/DDBJ databases">
        <title>The genome of the North American firefly Photinus pyralis.</title>
        <authorList>
            <consortium name="Photinus pyralis genome working group"/>
            <person name="Fallon T.R."/>
            <person name="Sander Lower S.E."/>
            <person name="Weng J.-K."/>
        </authorList>
    </citation>
    <scope>NUCLEOTIDE SEQUENCE</scope>
    <source>
        <strain evidence="2">TRF0915ILg1</strain>
        <tissue evidence="2">Whole body</tissue>
    </source>
</reference>
<feature type="compositionally biased region" description="Basic and acidic residues" evidence="1">
    <location>
        <begin position="143"/>
        <end position="157"/>
    </location>
</feature>
<comment type="caution">
    <text evidence="2">The sequence shown here is derived from an EMBL/GenBank/DDBJ whole genome shotgun (WGS) entry which is preliminary data.</text>
</comment>
<accession>A0A8K0C7W6</accession>
<feature type="region of interest" description="Disordered" evidence="1">
    <location>
        <begin position="132"/>
        <end position="169"/>
    </location>
</feature>
<evidence type="ECO:0000313" key="2">
    <source>
        <dbReference type="EMBL" id="KAF2882218.1"/>
    </source>
</evidence>
<gene>
    <name evidence="2" type="ORF">ILUMI_23960</name>
</gene>
<dbReference type="AlphaFoldDB" id="A0A8K0C7W6"/>
<evidence type="ECO:0000256" key="1">
    <source>
        <dbReference type="SAM" id="MobiDB-lite"/>
    </source>
</evidence>
<name>A0A8K0C7W6_IGNLU</name>